<feature type="site" description="Contributes to redox potential value" evidence="8">
    <location>
        <position position="34"/>
    </location>
</feature>
<dbReference type="PRINTS" id="PR00421">
    <property type="entry name" value="THIOREDOXIN"/>
</dbReference>
<dbReference type="CDD" id="cd02947">
    <property type="entry name" value="TRX_family"/>
    <property type="match status" value="1"/>
</dbReference>
<dbReference type="PANTHER" id="PTHR45663">
    <property type="entry name" value="GEO12009P1"/>
    <property type="match status" value="1"/>
</dbReference>
<dbReference type="InterPro" id="IPR017937">
    <property type="entry name" value="Thioredoxin_CS"/>
</dbReference>
<dbReference type="PROSITE" id="PS51352">
    <property type="entry name" value="THIOREDOXIN_2"/>
    <property type="match status" value="1"/>
</dbReference>
<dbReference type="GO" id="GO:0015035">
    <property type="term" value="F:protein-disulfide reductase activity"/>
    <property type="evidence" value="ECO:0007669"/>
    <property type="project" value="UniProtKB-UniRule"/>
</dbReference>
<dbReference type="Pfam" id="PF00085">
    <property type="entry name" value="Thioredoxin"/>
    <property type="match status" value="1"/>
</dbReference>
<name>A0A0S4M4J9_9BURK</name>
<dbReference type="OrthoDB" id="9790390at2"/>
<reference evidence="12" key="1">
    <citation type="submission" date="2015-11" db="EMBL/GenBank/DDBJ databases">
        <authorList>
            <person name="Seth-Smith H.M.B."/>
        </authorList>
    </citation>
    <scope>NUCLEOTIDE SEQUENCE [LARGE SCALE GENOMIC DNA]</scope>
    <source>
        <strain evidence="12">2013Ark11</strain>
    </source>
</reference>
<sequence>MSDLINVEDASDFEKTVLGSSIPVVVDFWAPWCGPCKMLTPLLEELSVSYSKKVLFVKVNVDDNKDLAAKYSVRGIPTIILFKNGEVESHKVGLLNKSQLATFIDSNI</sequence>
<evidence type="ECO:0000259" key="10">
    <source>
        <dbReference type="PROSITE" id="PS51352"/>
    </source>
</evidence>
<dbReference type="STRING" id="1561003.Ark11_0958"/>
<keyword evidence="2" id="KW-0813">Transport</keyword>
<dbReference type="PANTHER" id="PTHR45663:SF11">
    <property type="entry name" value="GEO12009P1"/>
    <property type="match status" value="1"/>
</dbReference>
<dbReference type="AlphaFoldDB" id="A0A0S4M4J9"/>
<keyword evidence="12" id="KW-1185">Reference proteome</keyword>
<evidence type="ECO:0000256" key="7">
    <source>
        <dbReference type="PIRNR" id="PIRNR000077"/>
    </source>
</evidence>
<dbReference type="PROSITE" id="PS00194">
    <property type="entry name" value="THIOREDOXIN_1"/>
    <property type="match status" value="1"/>
</dbReference>
<evidence type="ECO:0000256" key="5">
    <source>
        <dbReference type="ARBA" id="ARBA00023284"/>
    </source>
</evidence>
<dbReference type="PIRSF" id="PIRSF000077">
    <property type="entry name" value="Thioredoxin"/>
    <property type="match status" value="1"/>
</dbReference>
<evidence type="ECO:0000313" key="11">
    <source>
        <dbReference type="EMBL" id="CUT17778.1"/>
    </source>
</evidence>
<dbReference type="RefSeq" id="WP_092343063.1">
    <property type="nucleotide sequence ID" value="NZ_FLSL01000088.1"/>
</dbReference>
<organism evidence="11 12">
    <name type="scientific">Candidatus Ichthyocystis hellenicum</name>
    <dbReference type="NCBI Taxonomy" id="1561003"/>
    <lineage>
        <taxon>Bacteria</taxon>
        <taxon>Pseudomonadati</taxon>
        <taxon>Pseudomonadota</taxon>
        <taxon>Betaproteobacteria</taxon>
        <taxon>Burkholderiales</taxon>
        <taxon>Candidatus Ichthyocystis</taxon>
    </lineage>
</organism>
<proteinExistence type="inferred from homology"/>
<dbReference type="PATRIC" id="fig|1561003.3.peg.981"/>
<evidence type="ECO:0000256" key="4">
    <source>
        <dbReference type="ARBA" id="ARBA00023157"/>
    </source>
</evidence>
<dbReference type="GO" id="GO:0005737">
    <property type="term" value="C:cytoplasm"/>
    <property type="evidence" value="ECO:0007669"/>
    <property type="project" value="TreeGrafter"/>
</dbReference>
<evidence type="ECO:0000256" key="1">
    <source>
        <dbReference type="ARBA" id="ARBA00008987"/>
    </source>
</evidence>
<feature type="active site" description="Nucleophile" evidence="8">
    <location>
        <position position="36"/>
    </location>
</feature>
<dbReference type="EMBL" id="LN906597">
    <property type="protein sequence ID" value="CUT17778.1"/>
    <property type="molecule type" value="Genomic_DNA"/>
</dbReference>
<evidence type="ECO:0000256" key="9">
    <source>
        <dbReference type="PIRSR" id="PIRSR000077-4"/>
    </source>
</evidence>
<evidence type="ECO:0000256" key="2">
    <source>
        <dbReference type="ARBA" id="ARBA00022448"/>
    </source>
</evidence>
<gene>
    <name evidence="11" type="primary">trxA</name>
    <name evidence="11" type="ORF">Ark11_0958</name>
</gene>
<dbReference type="NCBIfam" id="TIGR01068">
    <property type="entry name" value="thioredoxin"/>
    <property type="match status" value="1"/>
</dbReference>
<evidence type="ECO:0000256" key="6">
    <source>
        <dbReference type="NCBIfam" id="TIGR01068"/>
    </source>
</evidence>
<dbReference type="FunFam" id="3.40.30.10:FF:000001">
    <property type="entry name" value="Thioredoxin"/>
    <property type="match status" value="1"/>
</dbReference>
<keyword evidence="4 9" id="KW-1015">Disulfide bond</keyword>
<evidence type="ECO:0000313" key="12">
    <source>
        <dbReference type="Proteomes" id="UP000198651"/>
    </source>
</evidence>
<comment type="similarity">
    <text evidence="1 7">Belongs to the thioredoxin family.</text>
</comment>
<keyword evidence="3" id="KW-0249">Electron transport</keyword>
<dbReference type="InterPro" id="IPR036249">
    <property type="entry name" value="Thioredoxin-like_sf"/>
</dbReference>
<feature type="site" description="Deprotonates C-terminal active site Cys" evidence="8">
    <location>
        <position position="27"/>
    </location>
</feature>
<evidence type="ECO:0000256" key="3">
    <source>
        <dbReference type="ARBA" id="ARBA00022982"/>
    </source>
</evidence>
<feature type="active site" description="Nucleophile" evidence="8">
    <location>
        <position position="33"/>
    </location>
</feature>
<feature type="site" description="Contributes to redox potential value" evidence="8">
    <location>
        <position position="35"/>
    </location>
</feature>
<feature type="domain" description="Thioredoxin" evidence="10">
    <location>
        <begin position="1"/>
        <end position="108"/>
    </location>
</feature>
<dbReference type="Proteomes" id="UP000198651">
    <property type="component" value="Chromosome I"/>
</dbReference>
<dbReference type="InterPro" id="IPR013766">
    <property type="entry name" value="Thioredoxin_domain"/>
</dbReference>
<keyword evidence="5 9" id="KW-0676">Redox-active center</keyword>
<feature type="disulfide bond" description="Redox-active" evidence="9">
    <location>
        <begin position="33"/>
        <end position="36"/>
    </location>
</feature>
<protein>
    <recommendedName>
        <fullName evidence="6 7">Thioredoxin</fullName>
    </recommendedName>
</protein>
<accession>A0A0S4M4J9</accession>
<dbReference type="InterPro" id="IPR005746">
    <property type="entry name" value="Thioredoxin"/>
</dbReference>
<dbReference type="Gene3D" id="3.40.30.10">
    <property type="entry name" value="Glutaredoxin"/>
    <property type="match status" value="1"/>
</dbReference>
<evidence type="ECO:0000256" key="8">
    <source>
        <dbReference type="PIRSR" id="PIRSR000077-1"/>
    </source>
</evidence>
<dbReference type="SUPFAM" id="SSF52833">
    <property type="entry name" value="Thioredoxin-like"/>
    <property type="match status" value="1"/>
</dbReference>